<organism evidence="3 4">
    <name type="scientific">Elasticomyces elasticus</name>
    <dbReference type="NCBI Taxonomy" id="574655"/>
    <lineage>
        <taxon>Eukaryota</taxon>
        <taxon>Fungi</taxon>
        <taxon>Dikarya</taxon>
        <taxon>Ascomycota</taxon>
        <taxon>Pezizomycotina</taxon>
        <taxon>Dothideomycetes</taxon>
        <taxon>Dothideomycetidae</taxon>
        <taxon>Mycosphaerellales</taxon>
        <taxon>Teratosphaeriaceae</taxon>
        <taxon>Elasticomyces</taxon>
    </lineage>
</organism>
<dbReference type="InterPro" id="IPR046497">
    <property type="entry name" value="DUF6590"/>
</dbReference>
<dbReference type="PANTHER" id="PTHR35391">
    <property type="entry name" value="C2H2-TYPE DOMAIN-CONTAINING PROTEIN-RELATED"/>
    <property type="match status" value="1"/>
</dbReference>
<gene>
    <name evidence="3" type="ORF">LTR97_011055</name>
</gene>
<dbReference type="AlphaFoldDB" id="A0AAN7ZVZ6"/>
<evidence type="ECO:0000313" key="3">
    <source>
        <dbReference type="EMBL" id="KAK5691884.1"/>
    </source>
</evidence>
<feature type="domain" description="DUF6590" evidence="2">
    <location>
        <begin position="477"/>
        <end position="629"/>
    </location>
</feature>
<dbReference type="Pfam" id="PF20233">
    <property type="entry name" value="DUF6590"/>
    <property type="match status" value="1"/>
</dbReference>
<accession>A0AAN7ZVZ6</accession>
<sequence length="656" mass="73372">MIPTTDYAALVLSCSEDGIALFRAVERLAAPNSKHSWLYSVASIYEACEAWSKSVDFADMSTIKDTKQRAALQTLERLSQSLKRAIDECAAMSGGKGLLSRSNDSKDEIDSDSSIGAESDWPTSVLMPPGLAIHWRRMLADSQILRQQPHWLPRVPFQPISKPLGSWDMPLDADDVEQMNADETIVRLYVAFTRGSDARSVNAADSSDLGRIQDAALSARLVRGLRFRRMMIRDAAKRSKPGAYITNAVATKEMVRQLATNPKASLNLPSNFAAGLSGKCYFCDKTNASWKRGDESYRHHLLRHLRLYSCTYASCTSPDELYDSLDSWTRHEEHVEQLKWVCPYSNGKDYAATFSERDGFKSHLKEKHQELTDDEVQYLLNYARQVRPVQPTHCGLCRKSSTSVDGSLRTHLHGHFQQLGMLSFYDCGPDIIKEHKQATSSSNQYSTLTQLAPGRRIRELEAELISQSSGYARRNKSFFVPGRIIQIRKYRDIQTKYDSAYGSAPDHAIDVSGSKEGGNGPDDGSDKWFLIIKTDADASHCLLITTNNGRGVSRSDSKSNYSPVCSASQEAQILDEEQPTTPREAPMQDKIHVTPTGSSHPLPALARILWTQTHEIPHDCEAQLCAIVSPRTEYLIIDIYKEMMPGRGDLDIPKRQ</sequence>
<comment type="caution">
    <text evidence="3">The sequence shown here is derived from an EMBL/GenBank/DDBJ whole genome shotgun (WGS) entry which is preliminary data.</text>
</comment>
<name>A0AAN7ZVZ6_9PEZI</name>
<evidence type="ECO:0000256" key="1">
    <source>
        <dbReference type="SAM" id="MobiDB-lite"/>
    </source>
</evidence>
<dbReference type="Proteomes" id="UP001310594">
    <property type="component" value="Unassembled WGS sequence"/>
</dbReference>
<feature type="region of interest" description="Disordered" evidence="1">
    <location>
        <begin position="97"/>
        <end position="118"/>
    </location>
</feature>
<reference evidence="3" key="1">
    <citation type="submission" date="2023-08" db="EMBL/GenBank/DDBJ databases">
        <title>Black Yeasts Isolated from many extreme environments.</title>
        <authorList>
            <person name="Coleine C."/>
            <person name="Stajich J.E."/>
            <person name="Selbmann L."/>
        </authorList>
    </citation>
    <scope>NUCLEOTIDE SEQUENCE</scope>
    <source>
        <strain evidence="3">CCFEE 5810</strain>
    </source>
</reference>
<protein>
    <recommendedName>
        <fullName evidence="2">DUF6590 domain-containing protein</fullName>
    </recommendedName>
</protein>
<proteinExistence type="predicted"/>
<evidence type="ECO:0000259" key="2">
    <source>
        <dbReference type="Pfam" id="PF20233"/>
    </source>
</evidence>
<evidence type="ECO:0000313" key="4">
    <source>
        <dbReference type="Proteomes" id="UP001310594"/>
    </source>
</evidence>
<dbReference type="EMBL" id="JAVRQU010000020">
    <property type="protein sequence ID" value="KAK5691884.1"/>
    <property type="molecule type" value="Genomic_DNA"/>
</dbReference>
<dbReference type="PANTHER" id="PTHR35391:SF7">
    <property type="entry name" value="C2H2-TYPE DOMAIN-CONTAINING PROTEIN"/>
    <property type="match status" value="1"/>
</dbReference>